<dbReference type="PANTHER" id="PTHR37326:SF1">
    <property type="entry name" value="BLL3975 PROTEIN"/>
    <property type="match status" value="1"/>
</dbReference>
<organism evidence="6 7">
    <name type="scientific">Thalassotalea euphylliae</name>
    <dbReference type="NCBI Taxonomy" id="1655234"/>
    <lineage>
        <taxon>Bacteria</taxon>
        <taxon>Pseudomonadati</taxon>
        <taxon>Pseudomonadota</taxon>
        <taxon>Gammaproteobacteria</taxon>
        <taxon>Alteromonadales</taxon>
        <taxon>Colwelliaceae</taxon>
        <taxon>Thalassotalea</taxon>
    </lineage>
</organism>
<reference evidence="7" key="1">
    <citation type="submission" date="2018-08" db="EMBL/GenBank/DDBJ databases">
        <title>Thalassotalea euphylliae genome.</title>
        <authorList>
            <person name="Summers S."/>
            <person name="Rice S.A."/>
            <person name="Freckelton M.L."/>
            <person name="Nedved B.T."/>
            <person name="Hadfield M.G."/>
        </authorList>
    </citation>
    <scope>NUCLEOTIDE SEQUENCE [LARGE SCALE GENOMIC DNA]</scope>
    <source>
        <strain evidence="7">H3</strain>
    </source>
</reference>
<feature type="domain" description="Succinylglutamate desuccinylase/Aspartoacylase catalytic" evidence="5">
    <location>
        <begin position="37"/>
        <end position="271"/>
    </location>
</feature>
<evidence type="ECO:0000256" key="2">
    <source>
        <dbReference type="ARBA" id="ARBA00022723"/>
    </source>
</evidence>
<comment type="cofactor">
    <cofactor evidence="1">
        <name>Zn(2+)</name>
        <dbReference type="ChEBI" id="CHEBI:29105"/>
    </cofactor>
</comment>
<dbReference type="Proteomes" id="UP000256899">
    <property type="component" value="Unassembled WGS sequence"/>
</dbReference>
<keyword evidence="7" id="KW-1185">Reference proteome</keyword>
<keyword evidence="2" id="KW-0479">Metal-binding</keyword>
<dbReference type="PANTHER" id="PTHR37326">
    <property type="entry name" value="BLL3975 PROTEIN"/>
    <property type="match status" value="1"/>
</dbReference>
<evidence type="ECO:0000259" key="5">
    <source>
        <dbReference type="Pfam" id="PF24827"/>
    </source>
</evidence>
<proteinExistence type="predicted"/>
<dbReference type="RefSeq" id="WP_116015223.1">
    <property type="nucleotide sequence ID" value="NZ_QUOT01000001.1"/>
</dbReference>
<name>A0A3E0U246_9GAMM</name>
<comment type="caution">
    <text evidence="6">The sequence shown here is derived from an EMBL/GenBank/DDBJ whole genome shotgun (WGS) entry which is preliminary data.</text>
</comment>
<accession>A0A3E0U246</accession>
<keyword evidence="4" id="KW-0862">Zinc</keyword>
<evidence type="ECO:0000313" key="6">
    <source>
        <dbReference type="EMBL" id="REL30780.1"/>
    </source>
</evidence>
<dbReference type="Pfam" id="PF24827">
    <property type="entry name" value="AstE_AspA_cat"/>
    <property type="match status" value="1"/>
</dbReference>
<protein>
    <submittedName>
        <fullName evidence="6">Succinylglutamate desuccinylase</fullName>
    </submittedName>
</protein>
<dbReference type="InterPro" id="IPR053138">
    <property type="entry name" value="N-alpha-Ac-DABA_deacetylase"/>
</dbReference>
<keyword evidence="3" id="KW-0378">Hydrolase</keyword>
<dbReference type="SUPFAM" id="SSF53187">
    <property type="entry name" value="Zn-dependent exopeptidases"/>
    <property type="match status" value="1"/>
</dbReference>
<evidence type="ECO:0000256" key="4">
    <source>
        <dbReference type="ARBA" id="ARBA00022833"/>
    </source>
</evidence>
<evidence type="ECO:0000313" key="7">
    <source>
        <dbReference type="Proteomes" id="UP000256899"/>
    </source>
</evidence>
<sequence length="391" mass="43455">MTKTVNHVTKSILNVGEMASGAKLTVPVYRFAGQSDAPSVYIQANMHGAEVQGNAVIYQLLEQLRNLHILGDITLVPYANPVGCNHKNGEYTLGRFDPITGVNWNRMYHHNPDLVVPFVQDNVDASEQEIKAKFKQVLLDDIDQQLDHNMYGLTTGQRIAYQLQKMAHQADLVLDLHTGPISSKHLYCPEYARASASYFNIEHTLLIPNEFDGALDEATFCPWWSLAQAYAAKGRPLVLNKESFTVELGSQEQIDLDVALDDANSVLTYLSYKGVIKGVSKGANNGANKGEENTSEQFVPAQITRYACYLKDYKAFYSPMGGMVDYLAEFGVPLPAGEPLARILRMDNYGDGDALHYISLDKEVIPILHFASASVNQGTELYKVFTEFFTL</sequence>
<dbReference type="Gene3D" id="2.40.50.100">
    <property type="match status" value="1"/>
</dbReference>
<dbReference type="EMBL" id="QUOT01000001">
    <property type="protein sequence ID" value="REL30780.1"/>
    <property type="molecule type" value="Genomic_DNA"/>
</dbReference>
<dbReference type="AlphaFoldDB" id="A0A3E0U246"/>
<evidence type="ECO:0000256" key="1">
    <source>
        <dbReference type="ARBA" id="ARBA00001947"/>
    </source>
</evidence>
<dbReference type="InterPro" id="IPR055438">
    <property type="entry name" value="AstE_AspA_cat"/>
</dbReference>
<dbReference type="Gene3D" id="3.40.630.10">
    <property type="entry name" value="Zn peptidases"/>
    <property type="match status" value="1"/>
</dbReference>
<dbReference type="GO" id="GO:0016788">
    <property type="term" value="F:hydrolase activity, acting on ester bonds"/>
    <property type="evidence" value="ECO:0007669"/>
    <property type="project" value="InterPro"/>
</dbReference>
<gene>
    <name evidence="6" type="ORF">DXX94_08650</name>
</gene>
<dbReference type="CDD" id="cd06250">
    <property type="entry name" value="M14_PaAOTO_like"/>
    <property type="match status" value="1"/>
</dbReference>
<dbReference type="GO" id="GO:0046872">
    <property type="term" value="F:metal ion binding"/>
    <property type="evidence" value="ECO:0007669"/>
    <property type="project" value="UniProtKB-KW"/>
</dbReference>
<evidence type="ECO:0000256" key="3">
    <source>
        <dbReference type="ARBA" id="ARBA00022801"/>
    </source>
</evidence>